<dbReference type="Pfam" id="PF00941">
    <property type="entry name" value="FAD_binding_5"/>
    <property type="match status" value="1"/>
</dbReference>
<keyword evidence="4" id="KW-1185">Reference proteome</keyword>
<dbReference type="InterPro" id="IPR016166">
    <property type="entry name" value="FAD-bd_PCMH"/>
</dbReference>
<dbReference type="RefSeq" id="WP_114794636.1">
    <property type="nucleotide sequence ID" value="NZ_QQZY01000001.1"/>
</dbReference>
<dbReference type="OrthoDB" id="9814706at2"/>
<evidence type="ECO:0000256" key="1">
    <source>
        <dbReference type="ARBA" id="ARBA00023002"/>
    </source>
</evidence>
<dbReference type="GO" id="GO:0071949">
    <property type="term" value="F:FAD binding"/>
    <property type="evidence" value="ECO:0007669"/>
    <property type="project" value="InterPro"/>
</dbReference>
<dbReference type="InterPro" id="IPR016167">
    <property type="entry name" value="FAD-bd_PCMH_sub1"/>
</dbReference>
<protein>
    <submittedName>
        <fullName evidence="3">Aerobic-type carbon monoxide dehydrogenase middle subunit CoxM/CutM-like</fullName>
    </submittedName>
</protein>
<evidence type="ECO:0000313" key="4">
    <source>
        <dbReference type="Proteomes" id="UP000254134"/>
    </source>
</evidence>
<dbReference type="AlphaFoldDB" id="A0A7M2Z1R3"/>
<name>A0A7M2Z1R3_9ACTN</name>
<comment type="caution">
    <text evidence="3">The sequence shown here is derived from an EMBL/GenBank/DDBJ whole genome shotgun (WGS) entry which is preliminary data.</text>
</comment>
<dbReference type="PANTHER" id="PTHR42659:SF9">
    <property type="entry name" value="XANTHINE DEHYDROGENASE FAD-BINDING SUBUNIT XDHB-RELATED"/>
    <property type="match status" value="1"/>
</dbReference>
<dbReference type="SUPFAM" id="SSF56176">
    <property type="entry name" value="FAD-binding/transporter-associated domain-like"/>
    <property type="match status" value="1"/>
</dbReference>
<evidence type="ECO:0000259" key="2">
    <source>
        <dbReference type="PROSITE" id="PS51387"/>
    </source>
</evidence>
<reference evidence="3 4" key="1">
    <citation type="submission" date="2018-07" db="EMBL/GenBank/DDBJ databases">
        <title>High-quality-draft genome sequence of Gaiella occulta.</title>
        <authorList>
            <person name="Severino R."/>
            <person name="Froufe H.J.C."/>
            <person name="Rainey F.A."/>
            <person name="Barroso C."/>
            <person name="Albuquerque L."/>
            <person name="Lobo-Da-Cunha A."/>
            <person name="Da Costa M.S."/>
            <person name="Egas C."/>
        </authorList>
    </citation>
    <scope>NUCLEOTIDE SEQUENCE [LARGE SCALE GENOMIC DNA]</scope>
    <source>
        <strain evidence="3 4">F2-233</strain>
    </source>
</reference>
<dbReference type="InterPro" id="IPR036318">
    <property type="entry name" value="FAD-bd_PCMH-like_sf"/>
</dbReference>
<dbReference type="Gene3D" id="3.30.465.10">
    <property type="match status" value="1"/>
</dbReference>
<dbReference type="InterPro" id="IPR051312">
    <property type="entry name" value="Diverse_Substr_Oxidored"/>
</dbReference>
<organism evidence="3 4">
    <name type="scientific">Gaiella occulta</name>
    <dbReference type="NCBI Taxonomy" id="1002870"/>
    <lineage>
        <taxon>Bacteria</taxon>
        <taxon>Bacillati</taxon>
        <taxon>Actinomycetota</taxon>
        <taxon>Thermoleophilia</taxon>
        <taxon>Gaiellales</taxon>
        <taxon>Gaiellaceae</taxon>
        <taxon>Gaiella</taxon>
    </lineage>
</organism>
<reference evidence="4" key="2">
    <citation type="journal article" date="2019" name="MicrobiologyOpen">
        <title>High-quality draft genome sequence of Gaiella occulta isolated from a 150 meter deep mineral water borehole and comparison with the genome sequences of other deep-branching lineages of the phylum Actinobacteria.</title>
        <authorList>
            <person name="Severino R."/>
            <person name="Froufe H.J.C."/>
            <person name="Barroso C."/>
            <person name="Albuquerque L."/>
            <person name="Lobo-da-Cunha A."/>
            <person name="da Costa M.S."/>
            <person name="Egas C."/>
        </authorList>
    </citation>
    <scope>NUCLEOTIDE SEQUENCE [LARGE SCALE GENOMIC DNA]</scope>
    <source>
        <strain evidence="4">F2-233</strain>
    </source>
</reference>
<proteinExistence type="predicted"/>
<dbReference type="InterPro" id="IPR002346">
    <property type="entry name" value="Mopterin_DH_FAD-bd"/>
</dbReference>
<dbReference type="Proteomes" id="UP000254134">
    <property type="component" value="Unassembled WGS sequence"/>
</dbReference>
<feature type="domain" description="FAD-binding PCMH-type" evidence="2">
    <location>
        <begin position="1"/>
        <end position="214"/>
    </location>
</feature>
<dbReference type="Gene3D" id="3.30.43.10">
    <property type="entry name" value="Uridine Diphospho-n-acetylenolpyruvylglucosamine Reductase, domain 2"/>
    <property type="match status" value="1"/>
</dbReference>
<accession>A0A7M2Z1R3</accession>
<sequence length="291" mass="30119">MSAYARPASLDEALALLEQDGAAVLAGGTDLAGQVDRGIRAPALLVDLQEAGLGEIRPHGGGVEVGAAVTLAALAQSEALAPYAAVTTAAGSAASPLLRNVGTVGGNLLQHTRCWYYRGAEWQCWLGGGDTCFAQIGDHRKHGLEPGDCISAHPSDLAPALAACEATVVVRSRGEERELPLLDLYRRPTEENRSLVVLARGELVTAVRLPAPPQASAYLRAGERQAFSFPLVAVAAARSGALLRLVAAGVANVPRALDPSDPLAGLPGNPQSAWKRRVLSALAERAAAAVR</sequence>
<dbReference type="GO" id="GO:0016491">
    <property type="term" value="F:oxidoreductase activity"/>
    <property type="evidence" value="ECO:0007669"/>
    <property type="project" value="UniProtKB-KW"/>
</dbReference>
<keyword evidence="1" id="KW-0560">Oxidoreductase</keyword>
<dbReference type="EMBL" id="QQZY01000001">
    <property type="protein sequence ID" value="RDI75742.1"/>
    <property type="molecule type" value="Genomic_DNA"/>
</dbReference>
<evidence type="ECO:0000313" key="3">
    <source>
        <dbReference type="EMBL" id="RDI75742.1"/>
    </source>
</evidence>
<gene>
    <name evidence="3" type="ORF">Gocc_0161</name>
</gene>
<dbReference type="InterPro" id="IPR016169">
    <property type="entry name" value="FAD-bd_PCMH_sub2"/>
</dbReference>
<dbReference type="PROSITE" id="PS51387">
    <property type="entry name" value="FAD_PCMH"/>
    <property type="match status" value="1"/>
</dbReference>
<dbReference type="PANTHER" id="PTHR42659">
    <property type="entry name" value="XANTHINE DEHYDROGENASE SUBUNIT C-RELATED"/>
    <property type="match status" value="1"/>
</dbReference>